<keyword evidence="2" id="KW-1185">Reference proteome</keyword>
<evidence type="ECO:0000313" key="1">
    <source>
        <dbReference type="EMBL" id="CAK7346819.1"/>
    </source>
</evidence>
<evidence type="ECO:0000313" key="2">
    <source>
        <dbReference type="Proteomes" id="UP001314170"/>
    </source>
</evidence>
<reference evidence="1 2" key="1">
    <citation type="submission" date="2024-01" db="EMBL/GenBank/DDBJ databases">
        <authorList>
            <person name="Waweru B."/>
        </authorList>
    </citation>
    <scope>NUCLEOTIDE SEQUENCE [LARGE SCALE GENOMIC DNA]</scope>
</reference>
<dbReference type="EMBL" id="CAWUPB010001173">
    <property type="protein sequence ID" value="CAK7346819.1"/>
    <property type="molecule type" value="Genomic_DNA"/>
</dbReference>
<protein>
    <submittedName>
        <fullName evidence="1">Uncharacterized protein</fullName>
    </submittedName>
</protein>
<proteinExistence type="predicted"/>
<sequence>MTGIACWIESDSKKFERIWIDQVWATINYPRRVRYRESIIRITWEVLHHFHDIHMKAAEIMYRRGGGEQDTGEKWSIKLEKSGFRPEEYPTLTASICKLGQQSYLEGNVEHQYAINWTVNLSIRREE</sequence>
<organism evidence="1 2">
    <name type="scientific">Dovyalis caffra</name>
    <dbReference type="NCBI Taxonomy" id="77055"/>
    <lineage>
        <taxon>Eukaryota</taxon>
        <taxon>Viridiplantae</taxon>
        <taxon>Streptophyta</taxon>
        <taxon>Embryophyta</taxon>
        <taxon>Tracheophyta</taxon>
        <taxon>Spermatophyta</taxon>
        <taxon>Magnoliopsida</taxon>
        <taxon>eudicotyledons</taxon>
        <taxon>Gunneridae</taxon>
        <taxon>Pentapetalae</taxon>
        <taxon>rosids</taxon>
        <taxon>fabids</taxon>
        <taxon>Malpighiales</taxon>
        <taxon>Salicaceae</taxon>
        <taxon>Flacourtieae</taxon>
        <taxon>Dovyalis</taxon>
    </lineage>
</organism>
<dbReference type="AlphaFoldDB" id="A0AAV1SAA0"/>
<accession>A0AAV1SAA0</accession>
<gene>
    <name evidence="1" type="ORF">DCAF_LOCUS19497</name>
</gene>
<name>A0AAV1SAA0_9ROSI</name>
<comment type="caution">
    <text evidence="1">The sequence shown here is derived from an EMBL/GenBank/DDBJ whole genome shotgun (WGS) entry which is preliminary data.</text>
</comment>
<dbReference type="Proteomes" id="UP001314170">
    <property type="component" value="Unassembled WGS sequence"/>
</dbReference>